<dbReference type="GeneID" id="19972848"/>
<dbReference type="Pfam" id="PF20416">
    <property type="entry name" value="UTP20"/>
    <property type="match status" value="1"/>
</dbReference>
<dbReference type="SUPFAM" id="SSF48371">
    <property type="entry name" value="ARM repeat"/>
    <property type="match status" value="3"/>
</dbReference>
<evidence type="ECO:0000313" key="5">
    <source>
        <dbReference type="EMBL" id="ETN39286.1"/>
    </source>
</evidence>
<evidence type="ECO:0000259" key="3">
    <source>
        <dbReference type="Pfam" id="PF20416"/>
    </source>
</evidence>
<feature type="compositionally biased region" description="Basic residues" evidence="1">
    <location>
        <begin position="2523"/>
        <end position="2535"/>
    </location>
</feature>
<evidence type="ECO:0000313" key="6">
    <source>
        <dbReference type="Proteomes" id="UP000030752"/>
    </source>
</evidence>
<sequence>MFRSSRKAKGTPATNKHVFEPFSKRIARLKIDPIHTVRGRSAIDESSDLSQSYFRTALEEWSSLNLTVTFGSFLRSASPLSETLPQLLHHADLVFELLVQHIEKKDSLALEPLLDLTAQFAHDLGQEFEKYFGRVVSLVADVAATQDGSDVVEWCFTCLAWMFKYLSRLLVQDLRPLLRIFRPYLSARKEYISRFSAESLAFLMRKAAIAYPKRKAPLTLALNELLEVESGSGEGSDYGIKFLLVESCLGVDAELHSGAQSVINCLLETVASTRASYNPRRTVQGVLIGLVHQTDSSSFEPVVSAIINFTSDALAARNDERLDLAVEWLRTILGAWKATRISQWKEVLSVAVALAENHPEEPPGALLPQVQVLVALLLQYAPMDQLLPFAARLLDISTKQLTPTQFFSFCTVTADLGKERFGDLLLPRLQQYIVSRFSEDEAGLIFALDRLNERGMTGPERLESASIWDQRILDRLSGDAAIPSVLLASFCRLPHVVRFPVNRDFKRVISDAMHLRIVAALDAADPNMDSSRRISVGWLIEAYIALSPTHTDAAVLWEQLMLGPRSCLRLLPFLRGCNRLASLYEVTDSLAEPARMRIVASLTDNLLAPSEAFREQSLLLLQTLGSRSNGPWLRDTLDSLIEILRIPYLPSNARSISMLLRRLPQRQKARPDDKLLATVIPYFCLGMLQNYHDQTRKDLSRALGDMIVNTPLEDTVLDILGSWLRQPVESAAVASAPHVAPQQHSIFQDANSVRIELVLNEVSDLYESPTDRMEAMAKDAHKLETIKAPPKSRSLALHALMEMIEIVERRSRLLSPIFLAAQFTRTTNDGTEHAESSDSSETLSPDITEAGWSLADRKLFVTLFANFQNPRVLFRSAEVYDKLLDLLSNGNADIRKQALLAILRWKNATLLKHETMLMKIIEEKIPSADIGIMLNAESEENIVKPDERSTVLPVLLRLIYGLIVGRSGSYGSQQSRRNTLLRMLFRMDEAEVILFLNISLGKLKDITLGHDDTFSDELLHREITSPDQRYGFVRMMLSLLETLQSQFASFGKHVVEPLLYCILRSSLLTDSPSGNSNSLERNIRKNGIQCLTMIFETSSDIVWQPYIRPLFARVITPRMKAFAAENSQAVSTLLRLLAVWCQSPKFILFLTDYDHQFLPVTWETLGSPLTKPAVKAFILNDMLLQLLHNAQKSGSDPTSNVVLQRQVPMILQSMTSLLSSAPATDVLQASTAVLLELAPLTTSSSHKDAVTALLVDLLASSKHRLSPVVKASLLKAIHALLRSSGGTMECPVFDKLLDSVSSLFNYFKDRPNRITLCDALETMTERDDRLRVASEICRGLNAMSSERLDNVDFDRRLAAFQETSILEIREDTVRAWKPVMHNLLFFCRDEDFSIRSNAVSSMRGFIKRAAPDSSTAVSQMIHGTLLPALQKGLTHDSEVVRADMVSLFGLLVQYLDEPRLSNMKPLLVDNDEEASFFSNILHIQQHRRLRAIRRLVVETEKGAISAANIVQVFVPLLQNFIRDQSPDDSTQGTKGQSLLAMKVLLQWTEWKQFKGIFKQYKTDLQGEEQAQKTAIKMLSHAADALLEARIQQDVIARDPPSNVSHLARSLPPSDVVAEEVREQLLSKLADFVHYRDEREMSARLPAATVAIKLIKLLPFEEGQILSAPVVLDVANVLKSRAQESRDAGRAVLVEIIGLLGSGSVQFVLRQMRSALQRGYQLHVLSYTLHSILVKLSPSLGLSDLDYCTSDLTSVIMDDIFGTVGQEKDNEDYVSEMKEVKSKKSFDSMELISRCTGLDHLKLLIQPITALLTGSLRSKQVQDVDKLLHRIGIGVGHNPAANERGLLVFAYHTIQNFYKEKPAPIPQAKTNNERNRERFLVQGPASRAVGSASSMVYKVARFAIDLVRSALVKHNELLTPENVHGFLPVIGDALIEGQEDVQKSALRLLSAIVKLRMPELDSNCPLYAAEAVKIVKNCTSTDEEVAQAALKLVAAVLRERKNVKVRDSDVVEILKRITPDMDDPSRQGVTFNFIRAVLARKYDLPEVYDIVDKIAATMVTSQGREARDVARGVYVHFLVEYPQKPSRWSKQQKFLVKNLDYDYPEGRQSVMEAMSMLLKKISGDSAQQLVAAFFVPVVLRLANDEHGECRELAGALLGQIFVKADQQRMKEMLGPLEGWLEQDENTSLIKLALQAFGILFRVTEKGNNDQVQLCRTRIGGLLLSAALEDDAVDLQCAALDLLSILTEARPAAVLSTNAESIWASVRALLSHRGLRIRHKAAALVRSFLESCDSKAWSRIPLANAYGLRWDAASLQQPLRACVRILRLNQEDAKLNDEIVPIMVFLGRCSSINGLTIPLNSNADKSLDEIENEGQEEINHATSSIPATQYILDQLSFALRRETTTMTTGAFLPKVAALYVLTTLLPHLNDSSLAPTTLSTLLLPLIHLTSTSAGTPHSADPTFARTYEGLVTAAQDAMNAIQEKVGDEAYIKAMTVASRVAKERREERRRKRVIERVADPEAAARLKRKKGDRKKERKREIGQQFGVRRKARGW</sequence>
<protein>
    <submittedName>
        <fullName evidence="5">Uncharacterized protein</fullName>
    </submittedName>
</protein>
<dbReference type="Proteomes" id="UP000030752">
    <property type="component" value="Unassembled WGS sequence"/>
</dbReference>
<dbReference type="Pfam" id="PF23099">
    <property type="entry name" value="UTP20_C"/>
    <property type="match status" value="1"/>
</dbReference>
<feature type="domain" description="U3 small nucleolar RNA-associated protein 20 C-terminal" evidence="4">
    <location>
        <begin position="2464"/>
        <end position="2537"/>
    </location>
</feature>
<accession>W2RRY8</accession>
<keyword evidence="6" id="KW-1185">Reference proteome</keyword>
<dbReference type="PANTHER" id="PTHR17695:SF11">
    <property type="entry name" value="SMALL SUBUNIT PROCESSOME COMPONENT 20 HOMOLOG"/>
    <property type="match status" value="1"/>
</dbReference>
<dbReference type="InParanoid" id="W2RRY8"/>
<dbReference type="InterPro" id="IPR052575">
    <property type="entry name" value="SSU_processome_comp_20"/>
</dbReference>
<feature type="region of interest" description="Disordered" evidence="1">
    <location>
        <begin position="2516"/>
        <end position="2552"/>
    </location>
</feature>
<dbReference type="Gene3D" id="1.25.10.10">
    <property type="entry name" value="Leucine-rich Repeat Variant"/>
    <property type="match status" value="3"/>
</dbReference>
<feature type="domain" description="U3 small nucleolar RNA-associated protein 20" evidence="3">
    <location>
        <begin position="1636"/>
        <end position="1853"/>
    </location>
</feature>
<dbReference type="RefSeq" id="XP_008718071.1">
    <property type="nucleotide sequence ID" value="XM_008719849.1"/>
</dbReference>
<dbReference type="InterPro" id="IPR016024">
    <property type="entry name" value="ARM-type_fold"/>
</dbReference>
<evidence type="ECO:0000256" key="1">
    <source>
        <dbReference type="SAM" id="MobiDB-lite"/>
    </source>
</evidence>
<dbReference type="VEuPathDB" id="FungiDB:HMPREF1541_05509"/>
<dbReference type="PANTHER" id="PTHR17695">
    <property type="entry name" value="SMALL SUBUNIT PROCESSOME COMPONENT 20 HOMOLOG"/>
    <property type="match status" value="1"/>
</dbReference>
<dbReference type="InterPro" id="IPR011989">
    <property type="entry name" value="ARM-like"/>
</dbReference>
<dbReference type="GO" id="GO:0032040">
    <property type="term" value="C:small-subunit processome"/>
    <property type="evidence" value="ECO:0007669"/>
    <property type="project" value="TreeGrafter"/>
</dbReference>
<proteinExistence type="predicted"/>
<name>W2RRY8_CYPE1</name>
<gene>
    <name evidence="5" type="ORF">HMPREF1541_05509</name>
</gene>
<dbReference type="InterPro" id="IPR011430">
    <property type="entry name" value="UTP20_N"/>
</dbReference>
<reference evidence="5 6" key="1">
    <citation type="submission" date="2013-03" db="EMBL/GenBank/DDBJ databases">
        <title>The Genome Sequence of Phialophora europaea CBS 101466.</title>
        <authorList>
            <consortium name="The Broad Institute Genomics Platform"/>
            <person name="Cuomo C."/>
            <person name="de Hoog S."/>
            <person name="Gorbushina A."/>
            <person name="Walker B."/>
            <person name="Young S.K."/>
            <person name="Zeng Q."/>
            <person name="Gargeya S."/>
            <person name="Fitzgerald M."/>
            <person name="Haas B."/>
            <person name="Abouelleil A."/>
            <person name="Allen A.W."/>
            <person name="Alvarado L."/>
            <person name="Arachchi H.M."/>
            <person name="Berlin A.M."/>
            <person name="Chapman S.B."/>
            <person name="Gainer-Dewar J."/>
            <person name="Goldberg J."/>
            <person name="Griggs A."/>
            <person name="Gujja S."/>
            <person name="Hansen M."/>
            <person name="Howarth C."/>
            <person name="Imamovic A."/>
            <person name="Ireland A."/>
            <person name="Larimer J."/>
            <person name="McCowan C."/>
            <person name="Murphy C."/>
            <person name="Pearson M."/>
            <person name="Poon T.W."/>
            <person name="Priest M."/>
            <person name="Roberts A."/>
            <person name="Saif S."/>
            <person name="Shea T."/>
            <person name="Sisk P."/>
            <person name="Sykes S."/>
            <person name="Wortman J."/>
            <person name="Nusbaum C."/>
            <person name="Birren B."/>
        </authorList>
    </citation>
    <scope>NUCLEOTIDE SEQUENCE [LARGE SCALE GENOMIC DNA]</scope>
    <source>
        <strain evidence="5 6">CBS 101466</strain>
    </source>
</reference>
<evidence type="ECO:0000259" key="4">
    <source>
        <dbReference type="Pfam" id="PF23099"/>
    </source>
</evidence>
<dbReference type="Pfam" id="PF07539">
    <property type="entry name" value="UTP20_N"/>
    <property type="match status" value="1"/>
</dbReference>
<evidence type="ECO:0000259" key="2">
    <source>
        <dbReference type="Pfam" id="PF07539"/>
    </source>
</evidence>
<dbReference type="InterPro" id="IPR057525">
    <property type="entry name" value="UTP20_C"/>
</dbReference>
<dbReference type="eggNOG" id="KOG1823">
    <property type="taxonomic scope" value="Eukaryota"/>
</dbReference>
<dbReference type="STRING" id="1220924.W2RRY8"/>
<dbReference type="OrthoDB" id="360653at2759"/>
<dbReference type="EMBL" id="KB822721">
    <property type="protein sequence ID" value="ETN39286.1"/>
    <property type="molecule type" value="Genomic_DNA"/>
</dbReference>
<dbReference type="InterPro" id="IPR046523">
    <property type="entry name" value="UTP20_dom"/>
</dbReference>
<dbReference type="FunCoup" id="W2RRY8">
    <property type="interactions" value="973"/>
</dbReference>
<dbReference type="GO" id="GO:0030686">
    <property type="term" value="C:90S preribosome"/>
    <property type="evidence" value="ECO:0007669"/>
    <property type="project" value="TreeGrafter"/>
</dbReference>
<feature type="domain" description="U3 small nucleolar RNA-associated protein 20 N-terminal" evidence="2">
    <location>
        <begin position="852"/>
        <end position="1436"/>
    </location>
</feature>
<dbReference type="HOGENOM" id="CLU_000327_0_0_1"/>
<organism evidence="5 6">
    <name type="scientific">Cyphellophora europaea (strain CBS 101466)</name>
    <name type="common">Phialophora europaea</name>
    <dbReference type="NCBI Taxonomy" id="1220924"/>
    <lineage>
        <taxon>Eukaryota</taxon>
        <taxon>Fungi</taxon>
        <taxon>Dikarya</taxon>
        <taxon>Ascomycota</taxon>
        <taxon>Pezizomycotina</taxon>
        <taxon>Eurotiomycetes</taxon>
        <taxon>Chaetothyriomycetidae</taxon>
        <taxon>Chaetothyriales</taxon>
        <taxon>Cyphellophoraceae</taxon>
        <taxon>Cyphellophora</taxon>
    </lineage>
</organism>